<feature type="region of interest" description="Disordered" evidence="4">
    <location>
        <begin position="441"/>
        <end position="519"/>
    </location>
</feature>
<dbReference type="SMART" id="SM00292">
    <property type="entry name" value="BRCT"/>
    <property type="match status" value="1"/>
</dbReference>
<keyword evidence="2" id="KW-0227">DNA damage</keyword>
<dbReference type="SUPFAM" id="SSF63748">
    <property type="entry name" value="Tudor/PWWP/MBT"/>
    <property type="match status" value="1"/>
</dbReference>
<feature type="non-terminal residue" evidence="6">
    <location>
        <position position="986"/>
    </location>
</feature>
<evidence type="ECO:0000313" key="6">
    <source>
        <dbReference type="EMBL" id="ORX79410.1"/>
    </source>
</evidence>
<proteinExistence type="predicted"/>
<dbReference type="PROSITE" id="PS50172">
    <property type="entry name" value="BRCT"/>
    <property type="match status" value="1"/>
</dbReference>
<dbReference type="Gene3D" id="2.30.30.140">
    <property type="match status" value="1"/>
</dbReference>
<reference evidence="6 7" key="2">
    <citation type="submission" date="2016-08" db="EMBL/GenBank/DDBJ databases">
        <title>Pervasive Adenine N6-methylation of Active Genes in Fungi.</title>
        <authorList>
            <consortium name="DOE Joint Genome Institute"/>
            <person name="Mondo S.J."/>
            <person name="Dannebaum R.O."/>
            <person name="Kuo R.C."/>
            <person name="Labutti K."/>
            <person name="Haridas S."/>
            <person name="Kuo A."/>
            <person name="Salamov A."/>
            <person name="Ahrendt S.R."/>
            <person name="Lipzen A."/>
            <person name="Sullivan W."/>
            <person name="Andreopoulos W.B."/>
            <person name="Clum A."/>
            <person name="Lindquist E."/>
            <person name="Daum C."/>
            <person name="Ramamoorthy G.K."/>
            <person name="Gryganskyi A."/>
            <person name="Culley D."/>
            <person name="Magnuson J.K."/>
            <person name="James T.Y."/>
            <person name="O'Malley M.A."/>
            <person name="Stajich J.E."/>
            <person name="Spatafora J.W."/>
            <person name="Visel A."/>
            <person name="Grigoriev I.V."/>
        </authorList>
    </citation>
    <scope>NUCLEOTIDE SEQUENCE [LARGE SCALE GENOMIC DNA]</scope>
    <source>
        <strain evidence="6 7">S4</strain>
    </source>
</reference>
<dbReference type="InterPro" id="IPR036420">
    <property type="entry name" value="BRCT_dom_sf"/>
</dbReference>
<dbReference type="InterPro" id="IPR047252">
    <property type="entry name" value="TP53BP1-like"/>
</dbReference>
<dbReference type="Pfam" id="PF00533">
    <property type="entry name" value="BRCT"/>
    <property type="match status" value="1"/>
</dbReference>
<name>A0A1Y1X0T0_9FUNG</name>
<dbReference type="Proteomes" id="UP000193944">
    <property type="component" value="Unassembled WGS sequence"/>
</dbReference>
<dbReference type="Gene3D" id="3.40.50.10190">
    <property type="entry name" value="BRCT domain"/>
    <property type="match status" value="1"/>
</dbReference>
<dbReference type="PANTHER" id="PTHR15321">
    <property type="entry name" value="TUMOR SUPPRESSOR P53-BINDING PROTEIN 1"/>
    <property type="match status" value="1"/>
</dbReference>
<gene>
    <name evidence="6" type="ORF">BCR32DRAFT_269496</name>
</gene>
<feature type="region of interest" description="Disordered" evidence="4">
    <location>
        <begin position="236"/>
        <end position="280"/>
    </location>
</feature>
<dbReference type="InterPro" id="IPR047249">
    <property type="entry name" value="BRCT_p53bp1-like_rpt1"/>
</dbReference>
<dbReference type="SUPFAM" id="SSF52113">
    <property type="entry name" value="BRCT domain"/>
    <property type="match status" value="1"/>
</dbReference>
<feature type="compositionally biased region" description="Acidic residues" evidence="4">
    <location>
        <begin position="405"/>
        <end position="419"/>
    </location>
</feature>
<organism evidence="6 7">
    <name type="scientific">Anaeromyces robustus</name>
    <dbReference type="NCBI Taxonomy" id="1754192"/>
    <lineage>
        <taxon>Eukaryota</taxon>
        <taxon>Fungi</taxon>
        <taxon>Fungi incertae sedis</taxon>
        <taxon>Chytridiomycota</taxon>
        <taxon>Chytridiomycota incertae sedis</taxon>
        <taxon>Neocallimastigomycetes</taxon>
        <taxon>Neocallimastigales</taxon>
        <taxon>Neocallimastigaceae</taxon>
        <taxon>Anaeromyces</taxon>
    </lineage>
</organism>
<accession>A0A1Y1X0T0</accession>
<feature type="compositionally biased region" description="Low complexity" evidence="4">
    <location>
        <begin position="487"/>
        <end position="504"/>
    </location>
</feature>
<dbReference type="PANTHER" id="PTHR15321:SF3">
    <property type="entry name" value="TP53-BINDING PROTEIN 1"/>
    <property type="match status" value="1"/>
</dbReference>
<dbReference type="GO" id="GO:0005634">
    <property type="term" value="C:nucleus"/>
    <property type="evidence" value="ECO:0007669"/>
    <property type="project" value="UniProtKB-SubCell"/>
</dbReference>
<sequence length="986" mass="113886">MDTLVWETTLYFNNKFNVESKSEITSKLNNNIIPKKNDNNNSILLLYSLPPPKCKELLKNEVQNKSFDLSSTDNKVTPTSNIKNNFKDPNTVIPIQKTKTSSNFKNRKNAFFNINKENYNKGPLKPIANVIYKDKINLKTNHQSTITSASPLSVDSNKTEISFTNAISSTPIRKYFSAPNFNDKENYFTPKNSILNNKNNNNNNSNCSSKEGELTDNIIEVMDISYKNLIKTDDVEEQTKETEKDEIMEEPYFVNPNRSFDSLLDPPDNKEPEKSNNTESFLTKKKFNEDNIIKQEIESDIIKNEFSSNLSVNNNQSDGSKKSLTPTFILSSSSIETNSTPSTKPASKFYTYKYAFPNKNENEVKEKNDNHIDNINYKNNINDDKDNKNNKNNKNNNNNNNNNNIDDDNDNNNNDDDDDTKPLTMYIKKKGLNTIKKETTNIQNNEDDENNSTDIDYKNDNKRIKSNTKRKDKDSIKENAKKKQKIKSSPSSTTPPTTTTTKQYKQNDTKKNKLKPITKKSYKIKNMEVSDEGELLHSSPKHYDDDNLNNYIKEESPPLQTPIKKYSNEERDQLFLQDLCNKIINKKEYWNDDNKFLVGTLVWALWKKDNCYYVGKIAKYNRRSNCYSINFLDGSKSEVEIDKMRLFNIQIDDIISIYLEDDMEYNESDGIFGLYVIQIKKKINKDKYEAEVLKKVLNENDNSYSLQKLNKTITVLTKEFILPEKLVNIIDEQRKNKQENDKKKDIISNNLIRNGSSLKKPKIELRKIFEGYSFIVTVGGNESINQMMKSANTESQTYIKPDKDDIQNKIEKMGGTYIKNVDSFLSTSKQKNKIIPSNLIVIASISSRTEKFLLGLALKLPIVSYNWINECIKADKFLSYNEFLLSHGYSKELNSYIGTYYSPDELFYNLRFFLIGSTIFKSTYKLLITYSGGIIISKYQFERNPNHCHYVICSSKISTKAEKQSINKVIHLIQKNNIDSDNNNIS</sequence>
<evidence type="ECO:0000256" key="4">
    <source>
        <dbReference type="SAM" id="MobiDB-lite"/>
    </source>
</evidence>
<feature type="compositionally biased region" description="Low complexity" evidence="4">
    <location>
        <begin position="390"/>
        <end position="404"/>
    </location>
</feature>
<keyword evidence="3" id="KW-0539">Nucleus</keyword>
<feature type="compositionally biased region" description="Basic and acidic residues" evidence="4">
    <location>
        <begin position="236"/>
        <end position="245"/>
    </location>
</feature>
<dbReference type="GO" id="GO:0045944">
    <property type="term" value="P:positive regulation of transcription by RNA polymerase II"/>
    <property type="evidence" value="ECO:0007669"/>
    <property type="project" value="TreeGrafter"/>
</dbReference>
<dbReference type="STRING" id="1754192.A0A1Y1X0T0"/>
<comment type="subcellular location">
    <subcellularLocation>
        <location evidence="1">Nucleus</location>
    </subcellularLocation>
</comment>
<protein>
    <recommendedName>
        <fullName evidence="5">BRCT domain-containing protein</fullName>
    </recommendedName>
</protein>
<feature type="compositionally biased region" description="Basic and acidic residues" evidence="4">
    <location>
        <begin position="267"/>
        <end position="276"/>
    </location>
</feature>
<feature type="domain" description="BRCT" evidence="5">
    <location>
        <begin position="764"/>
        <end position="885"/>
    </location>
</feature>
<evidence type="ECO:0000259" key="5">
    <source>
        <dbReference type="PROSITE" id="PS50172"/>
    </source>
</evidence>
<dbReference type="OrthoDB" id="129353at2759"/>
<keyword evidence="7" id="KW-1185">Reference proteome</keyword>
<evidence type="ECO:0000256" key="1">
    <source>
        <dbReference type="ARBA" id="ARBA00004123"/>
    </source>
</evidence>
<feature type="region of interest" description="Disordered" evidence="4">
    <location>
        <begin position="361"/>
        <end position="422"/>
    </location>
</feature>
<dbReference type="GO" id="GO:0000077">
    <property type="term" value="P:DNA damage checkpoint signaling"/>
    <property type="evidence" value="ECO:0007669"/>
    <property type="project" value="TreeGrafter"/>
</dbReference>
<reference evidence="6 7" key="1">
    <citation type="submission" date="2016-08" db="EMBL/GenBank/DDBJ databases">
        <title>A Parts List for Fungal Cellulosomes Revealed by Comparative Genomics.</title>
        <authorList>
            <consortium name="DOE Joint Genome Institute"/>
            <person name="Haitjema C.H."/>
            <person name="Gilmore S.P."/>
            <person name="Henske J.K."/>
            <person name="Solomon K.V."/>
            <person name="De Groot R."/>
            <person name="Kuo A."/>
            <person name="Mondo S.J."/>
            <person name="Salamov A.A."/>
            <person name="Labutti K."/>
            <person name="Zhao Z."/>
            <person name="Chiniquy J."/>
            <person name="Barry K."/>
            <person name="Brewer H.M."/>
            <person name="Purvine S.O."/>
            <person name="Wright A.T."/>
            <person name="Boxma B."/>
            <person name="Van Alen T."/>
            <person name="Hackstein J.H."/>
            <person name="Baker S.E."/>
            <person name="Grigoriev I.V."/>
            <person name="O'Malley M.A."/>
        </authorList>
    </citation>
    <scope>NUCLEOTIDE SEQUENCE [LARGE SCALE GENOMIC DNA]</scope>
    <source>
        <strain evidence="6 7">S4</strain>
    </source>
</reference>
<feature type="compositionally biased region" description="Basic and acidic residues" evidence="4">
    <location>
        <begin position="455"/>
        <end position="481"/>
    </location>
</feature>
<dbReference type="GO" id="GO:0042393">
    <property type="term" value="F:histone binding"/>
    <property type="evidence" value="ECO:0007669"/>
    <property type="project" value="TreeGrafter"/>
</dbReference>
<evidence type="ECO:0000256" key="2">
    <source>
        <dbReference type="ARBA" id="ARBA00022763"/>
    </source>
</evidence>
<evidence type="ECO:0000313" key="7">
    <source>
        <dbReference type="Proteomes" id="UP000193944"/>
    </source>
</evidence>
<dbReference type="InterPro" id="IPR002999">
    <property type="entry name" value="Tudor"/>
</dbReference>
<dbReference type="EMBL" id="MCFG01000176">
    <property type="protein sequence ID" value="ORX79410.1"/>
    <property type="molecule type" value="Genomic_DNA"/>
</dbReference>
<dbReference type="SMART" id="SM00333">
    <property type="entry name" value="TUDOR"/>
    <property type="match status" value="1"/>
</dbReference>
<evidence type="ECO:0000256" key="3">
    <source>
        <dbReference type="ARBA" id="ARBA00023242"/>
    </source>
</evidence>
<comment type="caution">
    <text evidence="6">The sequence shown here is derived from an EMBL/GenBank/DDBJ whole genome shotgun (WGS) entry which is preliminary data.</text>
</comment>
<feature type="compositionally biased region" description="Basic and acidic residues" evidence="4">
    <location>
        <begin position="361"/>
        <end position="372"/>
    </location>
</feature>
<dbReference type="AlphaFoldDB" id="A0A1Y1X0T0"/>
<dbReference type="CDD" id="cd17745">
    <property type="entry name" value="BRCT_p53bp1_rpt1"/>
    <property type="match status" value="1"/>
</dbReference>
<dbReference type="InterPro" id="IPR001357">
    <property type="entry name" value="BRCT_dom"/>
</dbReference>